<dbReference type="EMBL" id="GBRH01281707">
    <property type="protein sequence ID" value="JAD16188.1"/>
    <property type="molecule type" value="Transcribed_RNA"/>
</dbReference>
<proteinExistence type="predicted"/>
<protein>
    <submittedName>
        <fullName evidence="1">Uncharacterized protein</fullName>
    </submittedName>
</protein>
<accession>A0A0A8XTW2</accession>
<sequence length="28" mass="3155">MKGFQFKFDHFSIFCTVASNSCHGGRAM</sequence>
<reference evidence="1" key="2">
    <citation type="journal article" date="2015" name="Data Brief">
        <title>Shoot transcriptome of the giant reed, Arundo donax.</title>
        <authorList>
            <person name="Barrero R.A."/>
            <person name="Guerrero F.D."/>
            <person name="Moolhuijzen P."/>
            <person name="Goolsby J.A."/>
            <person name="Tidwell J."/>
            <person name="Bellgard S.E."/>
            <person name="Bellgard M.I."/>
        </authorList>
    </citation>
    <scope>NUCLEOTIDE SEQUENCE</scope>
    <source>
        <tissue evidence="1">Shoot tissue taken approximately 20 cm above the soil surface</tissue>
    </source>
</reference>
<organism evidence="1">
    <name type="scientific">Arundo donax</name>
    <name type="common">Giant reed</name>
    <name type="synonym">Donax arundinaceus</name>
    <dbReference type="NCBI Taxonomy" id="35708"/>
    <lineage>
        <taxon>Eukaryota</taxon>
        <taxon>Viridiplantae</taxon>
        <taxon>Streptophyta</taxon>
        <taxon>Embryophyta</taxon>
        <taxon>Tracheophyta</taxon>
        <taxon>Spermatophyta</taxon>
        <taxon>Magnoliopsida</taxon>
        <taxon>Liliopsida</taxon>
        <taxon>Poales</taxon>
        <taxon>Poaceae</taxon>
        <taxon>PACMAD clade</taxon>
        <taxon>Arundinoideae</taxon>
        <taxon>Arundineae</taxon>
        <taxon>Arundo</taxon>
    </lineage>
</organism>
<name>A0A0A8XTW2_ARUDO</name>
<evidence type="ECO:0000313" key="1">
    <source>
        <dbReference type="EMBL" id="JAD16188.1"/>
    </source>
</evidence>
<dbReference type="AlphaFoldDB" id="A0A0A8XTW2"/>
<reference evidence="1" key="1">
    <citation type="submission" date="2014-09" db="EMBL/GenBank/DDBJ databases">
        <authorList>
            <person name="Magalhaes I.L.F."/>
            <person name="Oliveira U."/>
            <person name="Santos F.R."/>
            <person name="Vidigal T.H.D.A."/>
            <person name="Brescovit A.D."/>
            <person name="Santos A.J."/>
        </authorList>
    </citation>
    <scope>NUCLEOTIDE SEQUENCE</scope>
    <source>
        <tissue evidence="1">Shoot tissue taken approximately 20 cm above the soil surface</tissue>
    </source>
</reference>